<gene>
    <name evidence="2" type="ORF">CesoFtcFv8_019171</name>
</gene>
<feature type="compositionally biased region" description="Basic and acidic residues" evidence="1">
    <location>
        <begin position="56"/>
        <end position="67"/>
    </location>
</feature>
<evidence type="ECO:0000313" key="3">
    <source>
        <dbReference type="Proteomes" id="UP001335648"/>
    </source>
</evidence>
<feature type="region of interest" description="Disordered" evidence="1">
    <location>
        <begin position="1"/>
        <end position="99"/>
    </location>
</feature>
<protein>
    <submittedName>
        <fullName evidence="2">Uncharacterized protein</fullName>
    </submittedName>
</protein>
<feature type="compositionally biased region" description="Basic and acidic residues" evidence="1">
    <location>
        <begin position="75"/>
        <end position="99"/>
    </location>
</feature>
<feature type="compositionally biased region" description="Basic and acidic residues" evidence="1">
    <location>
        <begin position="36"/>
        <end position="48"/>
    </location>
</feature>
<keyword evidence="3" id="KW-1185">Reference proteome</keyword>
<organism evidence="2 3">
    <name type="scientific">Champsocephalus esox</name>
    <name type="common">pike icefish</name>
    <dbReference type="NCBI Taxonomy" id="159716"/>
    <lineage>
        <taxon>Eukaryota</taxon>
        <taxon>Metazoa</taxon>
        <taxon>Chordata</taxon>
        <taxon>Craniata</taxon>
        <taxon>Vertebrata</taxon>
        <taxon>Euteleostomi</taxon>
        <taxon>Actinopterygii</taxon>
        <taxon>Neopterygii</taxon>
        <taxon>Teleostei</taxon>
        <taxon>Neoteleostei</taxon>
        <taxon>Acanthomorphata</taxon>
        <taxon>Eupercaria</taxon>
        <taxon>Perciformes</taxon>
        <taxon>Notothenioidei</taxon>
        <taxon>Channichthyidae</taxon>
        <taxon>Champsocephalus</taxon>
    </lineage>
</organism>
<reference evidence="2 3" key="1">
    <citation type="journal article" date="2023" name="Mol. Biol. Evol.">
        <title>Genomics of Secondarily Temperate Adaptation in the Only Non-Antarctic Icefish.</title>
        <authorList>
            <person name="Rivera-Colon A.G."/>
            <person name="Rayamajhi N."/>
            <person name="Minhas B.F."/>
            <person name="Madrigal G."/>
            <person name="Bilyk K.T."/>
            <person name="Yoon V."/>
            <person name="Hune M."/>
            <person name="Gregory S."/>
            <person name="Cheng C.H.C."/>
            <person name="Catchen J.M."/>
        </authorList>
    </citation>
    <scope>NUCLEOTIDE SEQUENCE [LARGE SCALE GENOMIC DNA]</scope>
    <source>
        <strain evidence="2">JC2023a</strain>
    </source>
</reference>
<proteinExistence type="predicted"/>
<dbReference type="Proteomes" id="UP001335648">
    <property type="component" value="Unassembled WGS sequence"/>
</dbReference>
<name>A0AAN8BIC1_9TELE</name>
<evidence type="ECO:0000256" key="1">
    <source>
        <dbReference type="SAM" id="MobiDB-lite"/>
    </source>
</evidence>
<sequence>MTNRPSAGTPTPPPRQAAQQGSGPNPEASETSNTDRPNREASSRHDSTSQKTRQRTTQDIRQQKAEPNKPSNEPKTPKKSSENRDKNHPTQESATHRPE</sequence>
<dbReference type="EMBL" id="JAULUE010002060">
    <property type="protein sequence ID" value="KAK5885466.1"/>
    <property type="molecule type" value="Genomic_DNA"/>
</dbReference>
<comment type="caution">
    <text evidence="2">The sequence shown here is derived from an EMBL/GenBank/DDBJ whole genome shotgun (WGS) entry which is preliminary data.</text>
</comment>
<evidence type="ECO:0000313" key="2">
    <source>
        <dbReference type="EMBL" id="KAK5885466.1"/>
    </source>
</evidence>
<accession>A0AAN8BIC1</accession>
<dbReference type="AlphaFoldDB" id="A0AAN8BIC1"/>